<dbReference type="Pfam" id="PF02493">
    <property type="entry name" value="MORN"/>
    <property type="match status" value="4"/>
</dbReference>
<evidence type="ECO:0000313" key="3">
    <source>
        <dbReference type="EMBL" id="VFT86734.1"/>
    </source>
</evidence>
<accession>A0A485KNW8</accession>
<dbReference type="PANTHER" id="PTHR46917:SF1">
    <property type="entry name" value="MORN REPEAT-CONTAINING PROTEIN 2"/>
    <property type="match status" value="1"/>
</dbReference>
<name>A0A485KNW8_9STRA</name>
<dbReference type="InterPro" id="IPR003409">
    <property type="entry name" value="MORN"/>
</dbReference>
<dbReference type="InterPro" id="IPR052849">
    <property type="entry name" value="MORN_repeat_protein"/>
</dbReference>
<dbReference type="AlphaFoldDB" id="A0A485KNW8"/>
<dbReference type="OrthoDB" id="437960at2759"/>
<dbReference type="SUPFAM" id="SSF82185">
    <property type="entry name" value="Histone H3 K4-specific methyltransferase SET7/9 N-terminal domain"/>
    <property type="match status" value="1"/>
</dbReference>
<organism evidence="3 4">
    <name type="scientific">Aphanomyces stellatus</name>
    <dbReference type="NCBI Taxonomy" id="120398"/>
    <lineage>
        <taxon>Eukaryota</taxon>
        <taxon>Sar</taxon>
        <taxon>Stramenopiles</taxon>
        <taxon>Oomycota</taxon>
        <taxon>Saprolegniomycetes</taxon>
        <taxon>Saprolegniales</taxon>
        <taxon>Verrucalvaceae</taxon>
        <taxon>Aphanomyces</taxon>
    </lineage>
</organism>
<dbReference type="SMART" id="SM00698">
    <property type="entry name" value="MORN"/>
    <property type="match status" value="3"/>
</dbReference>
<dbReference type="EMBL" id="CAADRA010005188">
    <property type="protein sequence ID" value="VFT86734.1"/>
    <property type="molecule type" value="Genomic_DNA"/>
</dbReference>
<evidence type="ECO:0000256" key="1">
    <source>
        <dbReference type="ARBA" id="ARBA00022737"/>
    </source>
</evidence>
<reference evidence="2" key="2">
    <citation type="submission" date="2019-06" db="EMBL/GenBank/DDBJ databases">
        <title>Genomics analysis of Aphanomyces spp. identifies a new class of oomycete effector associated with host adaptation.</title>
        <authorList>
            <person name="Gaulin E."/>
        </authorList>
    </citation>
    <scope>NUCLEOTIDE SEQUENCE</scope>
    <source>
        <strain evidence="2">CBS 578.67</strain>
    </source>
</reference>
<reference evidence="3 4" key="1">
    <citation type="submission" date="2019-03" db="EMBL/GenBank/DDBJ databases">
        <authorList>
            <person name="Gaulin E."/>
            <person name="Dumas B."/>
        </authorList>
    </citation>
    <scope>NUCLEOTIDE SEQUENCE [LARGE SCALE GENOMIC DNA]</scope>
    <source>
        <strain evidence="3">CBS 568.67</strain>
    </source>
</reference>
<keyword evidence="4" id="KW-1185">Reference proteome</keyword>
<gene>
    <name evidence="3" type="primary">Aste57867_9855</name>
    <name evidence="2" type="ORF">As57867_009816</name>
    <name evidence="3" type="ORF">ASTE57867_9855</name>
</gene>
<dbReference type="EMBL" id="VJMH01005167">
    <property type="protein sequence ID" value="KAF0699604.1"/>
    <property type="molecule type" value="Genomic_DNA"/>
</dbReference>
<evidence type="ECO:0000313" key="2">
    <source>
        <dbReference type="EMBL" id="KAF0699604.1"/>
    </source>
</evidence>
<proteinExistence type="predicted"/>
<dbReference type="Gene3D" id="2.20.110.10">
    <property type="entry name" value="Histone H3 K4-specific methyltransferase SET7/9 N-terminal domain"/>
    <property type="match status" value="2"/>
</dbReference>
<protein>
    <submittedName>
        <fullName evidence="3">Aste57867_9855 protein</fullName>
    </submittedName>
</protein>
<sequence>MPPKAAPAHEAVEEQHVEVIPEVQGTGTFHFPDGSVYEGDYQSFNQVVMRHGVGTFVHGPETYSGTWVKDQMEGKGTYQFASGASFDGEFRSNVFSGNGEYRWSDGASYVGGWTNSKMHGQGCYKDKDGVEWRGTFFNGKYDNGRAFLTLR</sequence>
<evidence type="ECO:0000313" key="4">
    <source>
        <dbReference type="Proteomes" id="UP000332933"/>
    </source>
</evidence>
<keyword evidence="1" id="KW-0677">Repeat</keyword>
<dbReference type="PANTHER" id="PTHR46917">
    <property type="entry name" value="MORN REPEAT-CONTAINING PROTEIN 2"/>
    <property type="match status" value="1"/>
</dbReference>
<dbReference type="Proteomes" id="UP000332933">
    <property type="component" value="Unassembled WGS sequence"/>
</dbReference>